<reference evidence="1" key="1">
    <citation type="submission" date="2022-06" db="EMBL/GenBank/DDBJ databases">
        <title>Phylogenomic reconstructions and comparative analyses of Kickxellomycotina fungi.</title>
        <authorList>
            <person name="Reynolds N.K."/>
            <person name="Stajich J.E."/>
            <person name="Barry K."/>
            <person name="Grigoriev I.V."/>
            <person name="Crous P."/>
            <person name="Smith M.E."/>
        </authorList>
    </citation>
    <scope>NUCLEOTIDE SEQUENCE</scope>
    <source>
        <strain evidence="1">RSA 2271</strain>
    </source>
</reference>
<keyword evidence="2" id="KW-1185">Reference proteome</keyword>
<organism evidence="1 2">
    <name type="scientific">Spiromyces aspiralis</name>
    <dbReference type="NCBI Taxonomy" id="68401"/>
    <lineage>
        <taxon>Eukaryota</taxon>
        <taxon>Fungi</taxon>
        <taxon>Fungi incertae sedis</taxon>
        <taxon>Zoopagomycota</taxon>
        <taxon>Kickxellomycotina</taxon>
        <taxon>Kickxellomycetes</taxon>
        <taxon>Kickxellales</taxon>
        <taxon>Kickxellaceae</taxon>
        <taxon>Spiromyces</taxon>
    </lineage>
</organism>
<evidence type="ECO:0000313" key="2">
    <source>
        <dbReference type="Proteomes" id="UP001145114"/>
    </source>
</evidence>
<protein>
    <submittedName>
        <fullName evidence="1">NET1-associated nuclear protein 1</fullName>
    </submittedName>
</protein>
<name>A0ACC1HNW2_9FUNG</name>
<feature type="non-terminal residue" evidence="1">
    <location>
        <position position="317"/>
    </location>
</feature>
<proteinExistence type="predicted"/>
<sequence>MSNTCIGLSLSTDGQWLASFSRFKLYLTHFQPGEKRVQHKWEFNERLSTVAFHPTEPYLALGDWRGRIILWYGMDPLDADTTNRAISKRSLHWHSRRVHSVAFSPDGKHMLSGGEEGVLVIWQLDTDKRTFISRLGADLMGVTFSPDQLYYGITLNDNTVKVYSAVNRSLVSVAQGLQLAGHLLQAKTATSSALKSKYKAAENKLSRALQGDLCDPTYTGPTTNKKLSDEQHDEAMQLLLLPNRLTTGLAVHPITNHVTLNGEAGLLQVYNPVSDRHVFTIEVAPFNHTSGSTPEGGIKLPHVESVKYSSDGQWMVT</sequence>
<evidence type="ECO:0000313" key="1">
    <source>
        <dbReference type="EMBL" id="KAJ1677080.1"/>
    </source>
</evidence>
<accession>A0ACC1HNW2</accession>
<dbReference type="Proteomes" id="UP001145114">
    <property type="component" value="Unassembled WGS sequence"/>
</dbReference>
<dbReference type="EMBL" id="JAMZIH010003014">
    <property type="protein sequence ID" value="KAJ1677080.1"/>
    <property type="molecule type" value="Genomic_DNA"/>
</dbReference>
<gene>
    <name evidence="1" type="primary">NAN1</name>
    <name evidence="1" type="ORF">EV182_006915</name>
</gene>
<comment type="caution">
    <text evidence="1">The sequence shown here is derived from an EMBL/GenBank/DDBJ whole genome shotgun (WGS) entry which is preliminary data.</text>
</comment>